<proteinExistence type="inferred from homology"/>
<feature type="domain" description="Aminotransferase class I/classII large" evidence="6">
    <location>
        <begin position="123"/>
        <end position="398"/>
    </location>
</feature>
<dbReference type="Gene3D" id="3.40.640.10">
    <property type="entry name" value="Type I PLP-dependent aspartate aminotransferase-like (Major domain)"/>
    <property type="match status" value="1"/>
</dbReference>
<reference evidence="7 8" key="1">
    <citation type="journal article" date="2015" name="Fungal Genet. Biol.">
        <title>Evolution of novel wood decay mechanisms in Agaricales revealed by the genome sequences of Fistulina hepatica and Cylindrobasidium torrendii.</title>
        <authorList>
            <person name="Floudas D."/>
            <person name="Held B.W."/>
            <person name="Riley R."/>
            <person name="Nagy L.G."/>
            <person name="Koehler G."/>
            <person name="Ransdell A.S."/>
            <person name="Younus H."/>
            <person name="Chow J."/>
            <person name="Chiniquy J."/>
            <person name="Lipzen A."/>
            <person name="Tritt A."/>
            <person name="Sun H."/>
            <person name="Haridas S."/>
            <person name="LaButti K."/>
            <person name="Ohm R.A."/>
            <person name="Kues U."/>
            <person name="Blanchette R.A."/>
            <person name="Grigoriev I.V."/>
            <person name="Minto R.E."/>
            <person name="Hibbett D.S."/>
        </authorList>
    </citation>
    <scope>NUCLEOTIDE SEQUENCE [LARGE SCALE GENOMIC DNA]</scope>
    <source>
        <strain evidence="7 8">ATCC 64428</strain>
    </source>
</reference>
<dbReference type="SUPFAM" id="SSF53383">
    <property type="entry name" value="PLP-dependent transferases"/>
    <property type="match status" value="1"/>
</dbReference>
<dbReference type="InterPro" id="IPR004839">
    <property type="entry name" value="Aminotransferase_I/II_large"/>
</dbReference>
<dbReference type="AlphaFoldDB" id="A0A0D6ZZE1"/>
<evidence type="ECO:0000313" key="8">
    <source>
        <dbReference type="Proteomes" id="UP000054144"/>
    </source>
</evidence>
<dbReference type="PANTHER" id="PTHR42790:SF1">
    <property type="entry name" value="AROMATIC AMINO ACID AMINOTRANSFERASE, HYPOTHETICAL (EUROFUNG)"/>
    <property type="match status" value="1"/>
</dbReference>
<dbReference type="Pfam" id="PF00155">
    <property type="entry name" value="Aminotran_1_2"/>
    <property type="match status" value="1"/>
</dbReference>
<dbReference type="GO" id="GO:0008483">
    <property type="term" value="F:transaminase activity"/>
    <property type="evidence" value="ECO:0007669"/>
    <property type="project" value="UniProtKB-KW"/>
</dbReference>
<keyword evidence="4 7" id="KW-0808">Transferase</keyword>
<evidence type="ECO:0000259" key="6">
    <source>
        <dbReference type="Pfam" id="PF00155"/>
    </source>
</evidence>
<dbReference type="GO" id="GO:1901605">
    <property type="term" value="P:alpha-amino acid metabolic process"/>
    <property type="evidence" value="ECO:0007669"/>
    <property type="project" value="TreeGrafter"/>
</dbReference>
<sequence>MLESEETLPEAVDLSRHLSALARARTPSPLKNLQRYMNKPGLISMAGGTPNPMYFPFHTLSAEVLEKDAYPLELPAQSSSFSWFWRLFGSKSAERTTSFTIPKYPLKPDDINLAVSLQYSLATGMPQLSKVIREFTEKVYRPAYSNFQTLVHTGNTDGWGKCVFTLCNPGDGVLCSEWTYPSAMAGLRPYGVTPVPVGMDSQGMSSIDLRRVLFEWDPAANGGMARPHIIYTVPVGQNPTGATMGAIRKKEIYAICVEYDVVIVEDDPYYFLQQAAYVPKSERVKEAQVSGDETDFVASLAPSFLRFDYQGRVIRLDTFSKTVAPGSRLGWFTCNPMFAERLERQSEVSSQMPCGFGQAMVASLLLKWQYPGYVRWLRALHLQYQQRRDFMIDCLWDAFDLHASVATEGVQSGTVVYSARLKTLKGSLNEKGGVSTRGTVFSFVPPTSGMFLWFKLHLDAHPAVATVGYKQLELKLWMALLDADVMFSPGQMFSADEVVDETPGAGHFRVSFSMTDEKETKKAVEIFAAIMREFFTEF</sequence>
<dbReference type="InterPro" id="IPR015424">
    <property type="entry name" value="PyrdxlP-dep_Trfase"/>
</dbReference>
<organism evidence="7 8">
    <name type="scientific">Fistulina hepatica ATCC 64428</name>
    <dbReference type="NCBI Taxonomy" id="1128425"/>
    <lineage>
        <taxon>Eukaryota</taxon>
        <taxon>Fungi</taxon>
        <taxon>Dikarya</taxon>
        <taxon>Basidiomycota</taxon>
        <taxon>Agaricomycotina</taxon>
        <taxon>Agaricomycetes</taxon>
        <taxon>Agaricomycetidae</taxon>
        <taxon>Agaricales</taxon>
        <taxon>Fistulinaceae</taxon>
        <taxon>Fistulina</taxon>
    </lineage>
</organism>
<comment type="similarity">
    <text evidence="2">Belongs to the class-I pyridoxal-phosphate-dependent aminotransferase family.</text>
</comment>
<evidence type="ECO:0000256" key="4">
    <source>
        <dbReference type="ARBA" id="ARBA00022679"/>
    </source>
</evidence>
<dbReference type="OrthoDB" id="691673at2759"/>
<dbReference type="PANTHER" id="PTHR42790">
    <property type="entry name" value="AMINOTRANSFERASE"/>
    <property type="match status" value="1"/>
</dbReference>
<gene>
    <name evidence="7" type="ORF">FISHEDRAFT_54555</name>
</gene>
<evidence type="ECO:0000256" key="3">
    <source>
        <dbReference type="ARBA" id="ARBA00022576"/>
    </source>
</evidence>
<dbReference type="InterPro" id="IPR015421">
    <property type="entry name" value="PyrdxlP-dep_Trfase_major"/>
</dbReference>
<evidence type="ECO:0000256" key="5">
    <source>
        <dbReference type="ARBA" id="ARBA00022898"/>
    </source>
</evidence>
<dbReference type="Proteomes" id="UP000054144">
    <property type="component" value="Unassembled WGS sequence"/>
</dbReference>
<keyword evidence="3" id="KW-0032">Aminotransferase</keyword>
<keyword evidence="8" id="KW-1185">Reference proteome</keyword>
<protein>
    <submittedName>
        <fullName evidence="7">PLP-dependent transferase</fullName>
    </submittedName>
</protein>
<accession>A0A0D6ZZE1</accession>
<evidence type="ECO:0000256" key="1">
    <source>
        <dbReference type="ARBA" id="ARBA00001933"/>
    </source>
</evidence>
<name>A0A0D6ZZE1_9AGAR</name>
<dbReference type="InterPro" id="IPR050859">
    <property type="entry name" value="Class-I_PLP-dep_aminotransf"/>
</dbReference>
<keyword evidence="5" id="KW-0663">Pyridoxal phosphate</keyword>
<comment type="cofactor">
    <cofactor evidence="1">
        <name>pyridoxal 5'-phosphate</name>
        <dbReference type="ChEBI" id="CHEBI:597326"/>
    </cofactor>
</comment>
<dbReference type="CDD" id="cd00609">
    <property type="entry name" value="AAT_like"/>
    <property type="match status" value="1"/>
</dbReference>
<evidence type="ECO:0000256" key="2">
    <source>
        <dbReference type="ARBA" id="ARBA00007441"/>
    </source>
</evidence>
<dbReference type="EMBL" id="KN882151">
    <property type="protein sequence ID" value="KIY42913.1"/>
    <property type="molecule type" value="Genomic_DNA"/>
</dbReference>
<evidence type="ECO:0000313" key="7">
    <source>
        <dbReference type="EMBL" id="KIY42913.1"/>
    </source>
</evidence>
<dbReference type="GO" id="GO:0030170">
    <property type="term" value="F:pyridoxal phosphate binding"/>
    <property type="evidence" value="ECO:0007669"/>
    <property type="project" value="InterPro"/>
</dbReference>